<accession>A0A086JJ44</accession>
<dbReference type="Pfam" id="PF14288">
    <property type="entry name" value="FKS1_dom1"/>
    <property type="match status" value="1"/>
</dbReference>
<feature type="region of interest" description="Disordered" evidence="10">
    <location>
        <begin position="37"/>
        <end position="69"/>
    </location>
</feature>
<keyword evidence="4 13" id="KW-0328">Glycosyltransferase</keyword>
<evidence type="ECO:0000256" key="9">
    <source>
        <dbReference type="ARBA" id="ARBA00047777"/>
    </source>
</evidence>
<evidence type="ECO:0000256" key="3">
    <source>
        <dbReference type="ARBA" id="ARBA00012589"/>
    </source>
</evidence>
<feature type="compositionally biased region" description="Basic and acidic residues" evidence="10">
    <location>
        <begin position="39"/>
        <end position="50"/>
    </location>
</feature>
<keyword evidence="6 11" id="KW-0812">Transmembrane</keyword>
<feature type="domain" description="1,3-beta-glucan synthase component FKS1-like" evidence="12">
    <location>
        <begin position="256"/>
        <end position="356"/>
    </location>
</feature>
<feature type="transmembrane region" description="Helical" evidence="11">
    <location>
        <begin position="2506"/>
        <end position="2528"/>
    </location>
</feature>
<feature type="region of interest" description="Disordered" evidence="10">
    <location>
        <begin position="1726"/>
        <end position="1765"/>
    </location>
</feature>
<dbReference type="GO" id="GO:0005886">
    <property type="term" value="C:plasma membrane"/>
    <property type="evidence" value="ECO:0007669"/>
    <property type="project" value="TreeGrafter"/>
</dbReference>
<dbReference type="GO" id="GO:0006075">
    <property type="term" value="P:(1-&gt;3)-beta-D-glucan biosynthetic process"/>
    <property type="evidence" value="ECO:0007669"/>
    <property type="project" value="InterPro"/>
</dbReference>
<feature type="region of interest" description="Disordered" evidence="10">
    <location>
        <begin position="1552"/>
        <end position="1596"/>
    </location>
</feature>
<feature type="region of interest" description="Disordered" evidence="10">
    <location>
        <begin position="1997"/>
        <end position="2096"/>
    </location>
</feature>
<evidence type="ECO:0000256" key="7">
    <source>
        <dbReference type="ARBA" id="ARBA00022989"/>
    </source>
</evidence>
<feature type="compositionally biased region" description="Polar residues" evidence="10">
    <location>
        <begin position="2067"/>
        <end position="2087"/>
    </location>
</feature>
<evidence type="ECO:0000313" key="14">
    <source>
        <dbReference type="Proteomes" id="UP000028828"/>
    </source>
</evidence>
<sequence length="2795" mass="318777">MVNSSPAYGYSSVPARVPERQTKTNIVVIDGHNLYNSKVLDHHPPPRVDRGDEDDDPYTRGSSGGVDDTWAEKNSTCLREILNFLFRSDSRLYAEKYGVTAEDYRRQLRLYESPQALLKRPIGAYVIEQTIWFVVKRQYRFQTDNLYNQLEDVAVQLLNLCLRETPPKSQIVGPDILLLALTEYHNRLFSNYYKWCDYLGEEPFPWQKPPWMSEGYCSGGPNDTPLTDVTVMGCKETPPGGAKTVLFSAALRQEAQQMMYEVALFKLLWGEAANLRHTPELLCWLFHWMCMAWDPEFKAEEEFVDLIRDVLQRIRDEQWYLASTLRSPDHGGRLLYDDINEVFWERAAVSLLRKERAAALNERREAATRSQSWHMDASIAEDRPGTSGGPRLSFTRENLNMFVHKLLNGTKPSEGIKTFMERRTYLQHVPVYLQVLRSFWRVIAWHGVTFSLLFFLKAVVDDESTAELAFTWNRTVVTSVVLHALGPLFDLILLNWRALRKQHFWQFFFQDNVVSLTRIIFFAVVCAVVEIEGMQSPLLHWNGTVGAAYLFFYFAHGLHYYLFVRVKGQMPVFHLLWRLPFVSYIVKPSTFTGNTPLLAEDIGHVARYILFWIPVIALKTSYWLFCALPSLVEATKHIELAIARPYIMGSMTGFIERSPTMLKTVLWTPAFLIWLFDLQIFFLLAGAIYGSLDGCWRRVGFFKSSRKIQKRLLPVLSSAPAFDVASLLKQTLRPGEKEDRAISQRPKLDRRESMRRAFSRVDSVRAEGPITTVDSRAGSPQRSSTKVQYQNCKDPYRNMVPLLRTASLANRAVRGECVDDRAIARKRFGFLWNEVVHSWRLEDIISNAEAEKLCFNELPLLAIRNGDWSLTRLPRREPFIQWNRSTFRLPVYCYCDVVLGFLKKCEIFHHQINDSMARFGSKAHIARQFFREHLSDDPDHQDPRFEDLLHIEACTEIAEALCLYVARYFEHGADLVDAMMDLWNWLKEDGSRLLWINLISLKDLVPVLDRLFTVLQRTGTWGKNADSDLHKCNEKLKQGLSCLVLLPSSDPEKLVTAELPDAVKEYLTNINICFGTPRRETMPSVFPQPVEVEEVNGMVRQFQIIMSHTQQLHLAQEESISHDPYLMPMTAEQMAEYRCLHAILCEADADVFTGEPDENIQRPLLPQTEESDASKLLLAKTEHAVKMYFRRATRILRASNPYFTTTEADRRLKHFANSLLMKMPESPEIHKMISMVTLTPYYREEAALDLQDLEKPTEEGVSKMELLRSLHQTEFEHFLERVDREKEMFTIHQELENRVTDSPRERRQAAADVRFQMLQSGLLQRYDRFCEALQEWASYRGQVLIRTVRGMMYHERAIRMQAYLEQTPYESLHLCHDLNRLDFGQLESIRSPEAELWLEVLQIPPAYELSTTVASTARLKYQYIVAAQEFGNDNKVMPAPAGKELAPAARSSLLRKIWLYKLLVRNPNLRIATIEAEVDRRGVPTGHKLSRLYRLTANPDLLRERVATPATHLQAVGEIRSRYERKMVGVPVRAARMPKPFVPLPHMPFCNEEDSAPSEPFSIKTRAGKKSGDTDSEAGERSGASTNSCHGSFTSGGCAGDSVRNNSYTVVAKPHAREGPPVGAEVAHKTTKVPNWVQEERKRLLNTVGHLDRADCNPAAVDSEWPAYPEECTEDEYYSSDRMSEMREELGKAEPIHRKEASFQDGAAPGAFDSKLANMIRRIQQRKSQDQEAAQHAQTLLRKMTAKSGLPPQRLPTTTAERNDSDIVGLTPSLHVRSEAKHLAIRGSTVGTTSCNKSSASVRSSLPSCHPLDERFSANHMFGQKPSAWTGTHSFKANLQPSWSTWREATIRDSTKSIYVVDEKQCLTLLERQHSRELARDRDFFARACRPRTSLSPTDDSSEMRGSQNTIRRNIFSELSNAFSSGAASFFMEEVTEETGSLEDGDVQRGLQHINRRGRRNSIITLHSLRAQEIVVQSSERGDTSQSAAMLTCSSGAACSAPPGGERGVSITVNGDNDERTTGHILKFRNDGFHANAPPLTREQQRSGDKTPHEQQAGTHDHAGRQIPQQIVSSETCATRQRRSSYSGGEEGPDVPRTFADRVAMFEELFGKKARRTLSTPESRKAGNEAKGSQSGRRPEMIWLSRRGPMRLEAVYTVRLPLVLDEKGEPWARYPIIGPGKPENQNHAMIFTRMETMQVVDMNMEGYLEETLKLRNLLQEFVAHPRMRILGFREHIFTENVSSLASYMALQENIFTTTNQRFYHEPLQVRMHYGHPDVFDRFFVQTCGSCSKASNGINLSEDVFAGFNCTARGYSVRHVDYIQCGKGRDVGLQQVVMFEKKIAGGNAEQMLSRDVCRMAANMDFFRLLSMYFSGPGFFLNSLVLFLAAYVTLYVKCIFSFSKHKYKGVTESALQYVIAPTTYVQFQLGLLLVVPLVVWLFVEKGCWAALTRSVDIILKLAVAYYNFMVGTKASVIDHVLIYGGAKYQETGRGFVIAHATMKDLWQFYYFTHFSIGLEMMMLLFIYSGYCDFDAGLYFLDVWPLLLMALSLLFVPFLFNPLGMYYPRLLEDFSSWRKWMSSADVRQDKASWLAWWRSEMEGRCGIAWHHQLLLVIRLCRFLVLSIGMVSCVAMSIKASDLDCVIYLFGTAGCLLFLVIFLDDLKLASPNWNTVLSLVLCCTATVLLGWAISTERLTLSALLASTAAFLIFSYGLLEISFALLGRWAVRNDILAEAARTFHYIGGYFLFLIPILLSVFTLSFHKIQTRILFNPNFVTIVKSGLVQRAEVMKKGHGKE</sequence>
<proteinExistence type="inferred from homology"/>
<dbReference type="GO" id="GO:0000148">
    <property type="term" value="C:1,3-beta-D-glucan synthase complex"/>
    <property type="evidence" value="ECO:0007669"/>
    <property type="project" value="InterPro"/>
</dbReference>
<dbReference type="SMART" id="SM01205">
    <property type="entry name" value="FKS1_dom1"/>
    <property type="match status" value="1"/>
</dbReference>
<feature type="transmembrane region" description="Helical" evidence="11">
    <location>
        <begin position="2535"/>
        <end position="2557"/>
    </location>
</feature>
<keyword evidence="7 11" id="KW-1133">Transmembrane helix</keyword>
<dbReference type="EMBL" id="AEYI02001884">
    <property type="protein sequence ID" value="KFG32162.1"/>
    <property type="molecule type" value="Genomic_DNA"/>
</dbReference>
<feature type="transmembrane region" description="Helical" evidence="11">
    <location>
        <begin position="543"/>
        <end position="563"/>
    </location>
</feature>
<feature type="transmembrane region" description="Helical" evidence="11">
    <location>
        <begin position="513"/>
        <end position="531"/>
    </location>
</feature>
<dbReference type="GO" id="GO:0003843">
    <property type="term" value="F:1,3-beta-D-glucan synthase activity"/>
    <property type="evidence" value="ECO:0007669"/>
    <property type="project" value="UniProtKB-EC"/>
</dbReference>
<evidence type="ECO:0000256" key="8">
    <source>
        <dbReference type="ARBA" id="ARBA00023136"/>
    </source>
</evidence>
<evidence type="ECO:0000256" key="1">
    <source>
        <dbReference type="ARBA" id="ARBA00004141"/>
    </source>
</evidence>
<dbReference type="OrthoDB" id="345600at2759"/>
<dbReference type="VEuPathDB" id="ToxoDB:TGP89_278110"/>
<comment type="subcellular location">
    <subcellularLocation>
        <location evidence="1">Membrane</location>
        <topology evidence="1">Multi-pass membrane protein</topology>
    </subcellularLocation>
</comment>
<organism evidence="13 14">
    <name type="scientific">Toxoplasma gondii p89</name>
    <dbReference type="NCBI Taxonomy" id="943119"/>
    <lineage>
        <taxon>Eukaryota</taxon>
        <taxon>Sar</taxon>
        <taxon>Alveolata</taxon>
        <taxon>Apicomplexa</taxon>
        <taxon>Conoidasida</taxon>
        <taxon>Coccidia</taxon>
        <taxon>Eucoccidiorida</taxon>
        <taxon>Eimeriorina</taxon>
        <taxon>Sarcocystidae</taxon>
        <taxon>Toxoplasma</taxon>
    </lineage>
</organism>
<dbReference type="Pfam" id="PF02364">
    <property type="entry name" value="Glucan_synthase"/>
    <property type="match status" value="2"/>
</dbReference>
<name>A0A086JJ44_TOXGO</name>
<keyword evidence="8 11" id="KW-0472">Membrane</keyword>
<comment type="similarity">
    <text evidence="2">Belongs to the glycosyltransferase 48 family.</text>
</comment>
<dbReference type="Proteomes" id="UP000028828">
    <property type="component" value="Unassembled WGS sequence"/>
</dbReference>
<feature type="transmembrane region" description="Helical" evidence="11">
    <location>
        <begin position="2641"/>
        <end position="2659"/>
    </location>
</feature>
<dbReference type="EC" id="2.4.1.34" evidence="3"/>
<feature type="transmembrane region" description="Helical" evidence="11">
    <location>
        <begin position="472"/>
        <end position="493"/>
    </location>
</feature>
<feature type="region of interest" description="Disordered" evidence="10">
    <location>
        <begin position="2114"/>
        <end position="2139"/>
    </location>
</feature>
<reference evidence="13 14" key="1">
    <citation type="submission" date="2014-03" db="EMBL/GenBank/DDBJ databases">
        <authorList>
            <person name="Sibley D."/>
            <person name="Venepally P."/>
            <person name="Karamycheva S."/>
            <person name="Hadjithomas M."/>
            <person name="Khan A."/>
            <person name="Brunk B."/>
            <person name="Roos D."/>
            <person name="Caler E."/>
            <person name="Lorenzi H."/>
        </authorList>
    </citation>
    <scope>NUCLEOTIDE SEQUENCE [LARGE SCALE GENOMIC DNA]</scope>
    <source>
        <strain evidence="14">p89</strain>
    </source>
</reference>
<feature type="transmembrane region" description="Helical" evidence="11">
    <location>
        <begin position="2741"/>
        <end position="2760"/>
    </location>
</feature>
<feature type="transmembrane region" description="Helical" evidence="11">
    <location>
        <begin position="2696"/>
        <end position="2721"/>
    </location>
</feature>
<evidence type="ECO:0000256" key="2">
    <source>
        <dbReference type="ARBA" id="ARBA00009040"/>
    </source>
</evidence>
<feature type="compositionally biased region" description="Basic and acidic residues" evidence="10">
    <location>
        <begin position="2017"/>
        <end position="2032"/>
    </location>
</feature>
<feature type="transmembrane region" description="Helical" evidence="11">
    <location>
        <begin position="2613"/>
        <end position="2634"/>
    </location>
</feature>
<evidence type="ECO:0000256" key="4">
    <source>
        <dbReference type="ARBA" id="ARBA00022676"/>
    </source>
</evidence>
<protein>
    <recommendedName>
        <fullName evidence="3">1,3-beta-glucan synthase</fullName>
        <ecNumber evidence="3">2.4.1.34</ecNumber>
    </recommendedName>
</protein>
<evidence type="ECO:0000313" key="13">
    <source>
        <dbReference type="EMBL" id="KFG32162.1"/>
    </source>
</evidence>
<dbReference type="PANTHER" id="PTHR12741:SF48">
    <property type="entry name" value="1,3-BETA-GLUCAN SYNTHASE COMPONENT FKS1-RELATED"/>
    <property type="match status" value="1"/>
</dbReference>
<feature type="transmembrane region" description="Helical" evidence="11">
    <location>
        <begin position="671"/>
        <end position="692"/>
    </location>
</feature>
<feature type="transmembrane region" description="Helical" evidence="11">
    <location>
        <begin position="2370"/>
        <end position="2394"/>
    </location>
</feature>
<comment type="caution">
    <text evidence="13">The sequence shown here is derived from an EMBL/GenBank/DDBJ whole genome shotgun (WGS) entry which is preliminary data.</text>
</comment>
<feature type="compositionally biased region" description="Basic and acidic residues" evidence="10">
    <location>
        <begin position="2043"/>
        <end position="2064"/>
    </location>
</feature>
<comment type="catalytic activity">
    <reaction evidence="9">
        <text>[(1-&gt;3)-beta-D-glucosyl](n) + UDP-alpha-D-glucose = [(1-&gt;3)-beta-D-glucosyl](n+1) + UDP + H(+)</text>
        <dbReference type="Rhea" id="RHEA:21476"/>
        <dbReference type="Rhea" id="RHEA-COMP:11146"/>
        <dbReference type="Rhea" id="RHEA-COMP:14303"/>
        <dbReference type="ChEBI" id="CHEBI:15378"/>
        <dbReference type="ChEBI" id="CHEBI:37671"/>
        <dbReference type="ChEBI" id="CHEBI:58223"/>
        <dbReference type="ChEBI" id="CHEBI:58885"/>
        <dbReference type="EC" id="2.4.1.34"/>
    </reaction>
</comment>
<evidence type="ECO:0000256" key="10">
    <source>
        <dbReference type="SAM" id="MobiDB-lite"/>
    </source>
</evidence>
<evidence type="ECO:0000256" key="11">
    <source>
        <dbReference type="SAM" id="Phobius"/>
    </source>
</evidence>
<dbReference type="InterPro" id="IPR026899">
    <property type="entry name" value="FKS1-like_dom1"/>
</dbReference>
<evidence type="ECO:0000256" key="5">
    <source>
        <dbReference type="ARBA" id="ARBA00022679"/>
    </source>
</evidence>
<keyword evidence="5 13" id="KW-0808">Transferase</keyword>
<dbReference type="PANTHER" id="PTHR12741">
    <property type="entry name" value="LYST-INTERACTING PROTEIN LIP5 DOPAMINE RESPONSIVE PROTEIN DRG-1"/>
    <property type="match status" value="1"/>
</dbReference>
<evidence type="ECO:0000256" key="6">
    <source>
        <dbReference type="ARBA" id="ARBA00022692"/>
    </source>
</evidence>
<gene>
    <name evidence="13" type="ORF">TGP89_278110</name>
</gene>
<dbReference type="InterPro" id="IPR003440">
    <property type="entry name" value="Glyco_trans_48_dom"/>
</dbReference>
<feature type="transmembrane region" description="Helical" evidence="11">
    <location>
        <begin position="2671"/>
        <end position="2689"/>
    </location>
</feature>
<feature type="compositionally biased region" description="Polar residues" evidence="10">
    <location>
        <begin position="1583"/>
        <end position="1595"/>
    </location>
</feature>
<evidence type="ECO:0000259" key="12">
    <source>
        <dbReference type="SMART" id="SM01205"/>
    </source>
</evidence>
<feature type="transmembrane region" description="Helical" evidence="11">
    <location>
        <begin position="2415"/>
        <end position="2441"/>
    </location>
</feature>